<proteinExistence type="predicted"/>
<accession>A0A7X6N3X1</accession>
<dbReference type="Proteomes" id="UP000549765">
    <property type="component" value="Unassembled WGS sequence"/>
</dbReference>
<comment type="caution">
    <text evidence="1">The sequence shown here is derived from an EMBL/GenBank/DDBJ whole genome shotgun (WGS) entry which is preliminary data.</text>
</comment>
<sequence length="110" mass="12554">MSKETIFSAIQDFCNRDSRVRTLGQTDTNEFDLSLTLFVTQLSLFNNTTWLEFLPPYELVETSLTNDATTPTLIRLKFVNNIEITLVVAPVFMKASFLLNSDNKIIVDKD</sequence>
<evidence type="ECO:0000313" key="1">
    <source>
        <dbReference type="EMBL" id="NKZ24312.1"/>
    </source>
</evidence>
<protein>
    <submittedName>
        <fullName evidence="1">Uncharacterized protein</fullName>
    </submittedName>
</protein>
<reference evidence="1 2" key="1">
    <citation type="submission" date="2020-04" db="EMBL/GenBank/DDBJ databases">
        <title>MicrobeNet Type strains.</title>
        <authorList>
            <person name="Nicholson A.C."/>
        </authorList>
    </citation>
    <scope>NUCLEOTIDE SEQUENCE [LARGE SCALE GENOMIC DNA]</scope>
    <source>
        <strain evidence="1 2">CCUG 61472</strain>
    </source>
</reference>
<dbReference type="RefSeq" id="WP_168722107.1">
    <property type="nucleotide sequence ID" value="NZ_JAAXPN010000005.1"/>
</dbReference>
<name>A0A7X6N3X1_9LACO</name>
<dbReference type="AlphaFoldDB" id="A0A7X6N3X1"/>
<evidence type="ECO:0000313" key="2">
    <source>
        <dbReference type="Proteomes" id="UP000549765"/>
    </source>
</evidence>
<gene>
    <name evidence="1" type="ORF">HF964_05790</name>
</gene>
<organism evidence="1 2">
    <name type="scientific">Periweissella fabalis</name>
    <dbReference type="NCBI Taxonomy" id="1070421"/>
    <lineage>
        <taxon>Bacteria</taxon>
        <taxon>Bacillati</taxon>
        <taxon>Bacillota</taxon>
        <taxon>Bacilli</taxon>
        <taxon>Lactobacillales</taxon>
        <taxon>Lactobacillaceae</taxon>
        <taxon>Periweissella</taxon>
    </lineage>
</organism>
<keyword evidence="2" id="KW-1185">Reference proteome</keyword>
<dbReference type="EMBL" id="JAAXPN010000005">
    <property type="protein sequence ID" value="NKZ24312.1"/>
    <property type="molecule type" value="Genomic_DNA"/>
</dbReference>